<dbReference type="PANTHER" id="PTHR47782:SF12">
    <property type="entry name" value="ZN(II)2CYS6 TRANSCRIPTION FACTOR (EUROFUNG)"/>
    <property type="match status" value="1"/>
</dbReference>
<accession>A0A9W9IZ59</accession>
<name>A0A9W9IZ59_9EURO</name>
<proteinExistence type="predicted"/>
<keyword evidence="2" id="KW-0479">Metal-binding</keyword>
<dbReference type="AlphaFoldDB" id="A0A9W9IZ59"/>
<dbReference type="Proteomes" id="UP001150879">
    <property type="component" value="Unassembled WGS sequence"/>
</dbReference>
<evidence type="ECO:0000256" key="3">
    <source>
        <dbReference type="ARBA" id="ARBA00022833"/>
    </source>
</evidence>
<keyword evidence="7" id="KW-0539">Nucleus</keyword>
<evidence type="ECO:0000259" key="9">
    <source>
        <dbReference type="PROSITE" id="PS50048"/>
    </source>
</evidence>
<dbReference type="InterPro" id="IPR052202">
    <property type="entry name" value="Yeast_MetPath_Reg"/>
</dbReference>
<evidence type="ECO:0000256" key="1">
    <source>
        <dbReference type="ARBA" id="ARBA00004123"/>
    </source>
</evidence>
<reference evidence="10" key="1">
    <citation type="submission" date="2022-11" db="EMBL/GenBank/DDBJ databases">
        <authorList>
            <person name="Petersen C."/>
        </authorList>
    </citation>
    <scope>NUCLEOTIDE SEQUENCE</scope>
    <source>
        <strain evidence="10">IBT 16849</strain>
    </source>
</reference>
<reference evidence="10" key="2">
    <citation type="journal article" date="2023" name="IMA Fungus">
        <title>Comparative genomic study of the Penicillium genus elucidates a diverse pangenome and 15 lateral gene transfer events.</title>
        <authorList>
            <person name="Petersen C."/>
            <person name="Sorensen T."/>
            <person name="Nielsen M.R."/>
            <person name="Sondergaard T.E."/>
            <person name="Sorensen J.L."/>
            <person name="Fitzpatrick D.A."/>
            <person name="Frisvad J.C."/>
            <person name="Nielsen K.L."/>
        </authorList>
    </citation>
    <scope>NUCLEOTIDE SEQUENCE</scope>
    <source>
        <strain evidence="10">IBT 16849</strain>
    </source>
</reference>
<keyword evidence="6" id="KW-0804">Transcription</keyword>
<evidence type="ECO:0000256" key="6">
    <source>
        <dbReference type="ARBA" id="ARBA00023163"/>
    </source>
</evidence>
<dbReference type="InterPro" id="IPR001138">
    <property type="entry name" value="Zn2Cys6_DnaBD"/>
</dbReference>
<comment type="caution">
    <text evidence="10">The sequence shown here is derived from an EMBL/GenBank/DDBJ whole genome shotgun (WGS) entry which is preliminary data.</text>
</comment>
<dbReference type="PROSITE" id="PS50048">
    <property type="entry name" value="ZN2_CY6_FUNGAL_2"/>
    <property type="match status" value="1"/>
</dbReference>
<evidence type="ECO:0000256" key="2">
    <source>
        <dbReference type="ARBA" id="ARBA00022723"/>
    </source>
</evidence>
<dbReference type="Pfam" id="PF00172">
    <property type="entry name" value="Zn_clus"/>
    <property type="match status" value="1"/>
</dbReference>
<dbReference type="GO" id="GO:0008270">
    <property type="term" value="F:zinc ion binding"/>
    <property type="evidence" value="ECO:0007669"/>
    <property type="project" value="InterPro"/>
</dbReference>
<dbReference type="GO" id="GO:0005634">
    <property type="term" value="C:nucleus"/>
    <property type="evidence" value="ECO:0007669"/>
    <property type="project" value="UniProtKB-SubCell"/>
</dbReference>
<sequence>MSRPLKHRDIACARCFRHKRKCDHAKPSCGECRRKGAECLPARSRKSGDNITIPLDYLRQLERRVAELDCGSSVTETTVEICDAGVQTDFGDPEHRRNDPRNDSDYLMADQNASGAENDSSLILLPDLQHSSQRSPRVSPPSFLPDAFSLFPETTFDVPWIGLAPSYPLTDDDSPWLKELYTNVYFSVTHREWPFLNEAAWKSWHAEAILDGEDEWKAFFLQMVYAIGASLCSNLQRDPSHSVRSKEYYASAMRYYPYVVGHSSMVLQIQASLFMILYAMHSPSSEDITTSVSSVLPFCTATTIEIQKHVSICCDNGSMTEPIEVLPENMFITCYMLNEIIVSGWDRPVSAAYRAVDDDMCTLGDTLQPTLSTNPAIRHLFRLRKIQASIRRSRENRPRNPLVRGGKGYTSSFKSALDRWRQEIPHYESDNDQHGYLHPIWMRKLYVYSLLILMEEKRDFIEMDGAEEILVTIAEACLNFRLLQEEGHVMCFTWSALVFQFRAGIMMLYIVWVTAPVSDIRNQQHIRQAVATCAANLAGFVNRWKDAMPYMNVLEFIRQKIMWDSGTFEPNTSAPISLEEAELHLEQLRKNYLHRAVLGMIEDMMYGGSIHQDLINDDLKQIL</sequence>
<evidence type="ECO:0000256" key="8">
    <source>
        <dbReference type="SAM" id="MobiDB-lite"/>
    </source>
</evidence>
<evidence type="ECO:0000256" key="4">
    <source>
        <dbReference type="ARBA" id="ARBA00023015"/>
    </source>
</evidence>
<dbReference type="PANTHER" id="PTHR47782">
    <property type="entry name" value="ZN(II)2CYS6 TRANSCRIPTION FACTOR (EUROFUNG)-RELATED"/>
    <property type="match status" value="1"/>
</dbReference>
<organism evidence="10 11">
    <name type="scientific">Penicillium cf. griseofulvum</name>
    <dbReference type="NCBI Taxonomy" id="2972120"/>
    <lineage>
        <taxon>Eukaryota</taxon>
        <taxon>Fungi</taxon>
        <taxon>Dikarya</taxon>
        <taxon>Ascomycota</taxon>
        <taxon>Pezizomycotina</taxon>
        <taxon>Eurotiomycetes</taxon>
        <taxon>Eurotiomycetidae</taxon>
        <taxon>Eurotiales</taxon>
        <taxon>Aspergillaceae</taxon>
        <taxon>Penicillium</taxon>
    </lineage>
</organism>
<gene>
    <name evidence="10" type="ORF">N7472_009326</name>
</gene>
<evidence type="ECO:0000256" key="7">
    <source>
        <dbReference type="ARBA" id="ARBA00023242"/>
    </source>
</evidence>
<comment type="subcellular location">
    <subcellularLocation>
        <location evidence="1">Nucleus</location>
    </subcellularLocation>
</comment>
<evidence type="ECO:0000256" key="5">
    <source>
        <dbReference type="ARBA" id="ARBA00023125"/>
    </source>
</evidence>
<keyword evidence="3" id="KW-0862">Zinc</keyword>
<evidence type="ECO:0000313" key="10">
    <source>
        <dbReference type="EMBL" id="KAJ5184486.1"/>
    </source>
</evidence>
<dbReference type="InterPro" id="IPR036864">
    <property type="entry name" value="Zn2-C6_fun-type_DNA-bd_sf"/>
</dbReference>
<dbReference type="EMBL" id="JAPQKP010000006">
    <property type="protein sequence ID" value="KAJ5184486.1"/>
    <property type="molecule type" value="Genomic_DNA"/>
</dbReference>
<dbReference type="Gene3D" id="4.10.240.10">
    <property type="entry name" value="Zn(2)-C6 fungal-type DNA-binding domain"/>
    <property type="match status" value="1"/>
</dbReference>
<dbReference type="CDD" id="cd12148">
    <property type="entry name" value="fungal_TF_MHR"/>
    <property type="match status" value="1"/>
</dbReference>
<dbReference type="SUPFAM" id="SSF57701">
    <property type="entry name" value="Zn2/Cys6 DNA-binding domain"/>
    <property type="match status" value="1"/>
</dbReference>
<dbReference type="CDD" id="cd00067">
    <property type="entry name" value="GAL4"/>
    <property type="match status" value="1"/>
</dbReference>
<feature type="domain" description="Zn(2)-C6 fungal-type" evidence="9">
    <location>
        <begin position="11"/>
        <end position="39"/>
    </location>
</feature>
<evidence type="ECO:0000313" key="11">
    <source>
        <dbReference type="Proteomes" id="UP001150879"/>
    </source>
</evidence>
<keyword evidence="5" id="KW-0238">DNA-binding</keyword>
<dbReference type="GO" id="GO:0043565">
    <property type="term" value="F:sequence-specific DNA binding"/>
    <property type="evidence" value="ECO:0007669"/>
    <property type="project" value="TreeGrafter"/>
</dbReference>
<keyword evidence="11" id="KW-1185">Reference proteome</keyword>
<keyword evidence="4" id="KW-0805">Transcription regulation</keyword>
<dbReference type="GO" id="GO:0045944">
    <property type="term" value="P:positive regulation of transcription by RNA polymerase II"/>
    <property type="evidence" value="ECO:0007669"/>
    <property type="project" value="TreeGrafter"/>
</dbReference>
<feature type="compositionally biased region" description="Basic and acidic residues" evidence="8">
    <location>
        <begin position="92"/>
        <end position="104"/>
    </location>
</feature>
<protein>
    <submittedName>
        <fullName evidence="10">Tetratricopeptide-like helical</fullName>
    </submittedName>
</protein>
<dbReference type="GO" id="GO:0000981">
    <property type="term" value="F:DNA-binding transcription factor activity, RNA polymerase II-specific"/>
    <property type="evidence" value="ECO:0007669"/>
    <property type="project" value="InterPro"/>
</dbReference>
<feature type="region of interest" description="Disordered" evidence="8">
    <location>
        <begin position="85"/>
        <end position="108"/>
    </location>
</feature>